<organism evidence="8 9">
    <name type="scientific">Zostera marina</name>
    <name type="common">Eelgrass</name>
    <dbReference type="NCBI Taxonomy" id="29655"/>
    <lineage>
        <taxon>Eukaryota</taxon>
        <taxon>Viridiplantae</taxon>
        <taxon>Streptophyta</taxon>
        <taxon>Embryophyta</taxon>
        <taxon>Tracheophyta</taxon>
        <taxon>Spermatophyta</taxon>
        <taxon>Magnoliopsida</taxon>
        <taxon>Liliopsida</taxon>
        <taxon>Zosteraceae</taxon>
        <taxon>Zostera</taxon>
    </lineage>
</organism>
<reference evidence="9" key="1">
    <citation type="journal article" date="2016" name="Nature">
        <title>The genome of the seagrass Zostera marina reveals angiosperm adaptation to the sea.</title>
        <authorList>
            <person name="Olsen J.L."/>
            <person name="Rouze P."/>
            <person name="Verhelst B."/>
            <person name="Lin Y.-C."/>
            <person name="Bayer T."/>
            <person name="Collen J."/>
            <person name="Dattolo E."/>
            <person name="De Paoli E."/>
            <person name="Dittami S."/>
            <person name="Maumus F."/>
            <person name="Michel G."/>
            <person name="Kersting A."/>
            <person name="Lauritano C."/>
            <person name="Lohaus R."/>
            <person name="Toepel M."/>
            <person name="Tonon T."/>
            <person name="Vanneste K."/>
            <person name="Amirebrahimi M."/>
            <person name="Brakel J."/>
            <person name="Bostroem C."/>
            <person name="Chovatia M."/>
            <person name="Grimwood J."/>
            <person name="Jenkins J.W."/>
            <person name="Jueterbock A."/>
            <person name="Mraz A."/>
            <person name="Stam W.T."/>
            <person name="Tice H."/>
            <person name="Bornberg-Bauer E."/>
            <person name="Green P.J."/>
            <person name="Pearson G.A."/>
            <person name="Procaccini G."/>
            <person name="Duarte C.M."/>
            <person name="Schmutz J."/>
            <person name="Reusch T.B.H."/>
            <person name="Van de Peer Y."/>
        </authorList>
    </citation>
    <scope>NUCLEOTIDE SEQUENCE [LARGE SCALE GENOMIC DNA]</scope>
    <source>
        <strain evidence="9">cv. Finnish</strain>
    </source>
</reference>
<feature type="domain" description="Beta-ketoacyl-[acyl-carrier-protein] synthase III C-terminal" evidence="7">
    <location>
        <begin position="349"/>
        <end position="431"/>
    </location>
</feature>
<dbReference type="GO" id="GO:0016020">
    <property type="term" value="C:membrane"/>
    <property type="evidence" value="ECO:0007669"/>
    <property type="project" value="InterPro"/>
</dbReference>
<dbReference type="InterPro" id="IPR012392">
    <property type="entry name" value="3-ktacl-CoA_syn"/>
</dbReference>
<keyword evidence="2 4" id="KW-0808">Transferase</keyword>
<comment type="caution">
    <text evidence="8">The sequence shown here is derived from an EMBL/GenBank/DDBJ whole genome shotgun (WGS) entry which is preliminary data.</text>
</comment>
<protein>
    <recommendedName>
        <fullName evidence="4">3-ketoacyl-CoA synthase</fullName>
        <ecNumber evidence="4">2.3.1.-</ecNumber>
    </recommendedName>
</protein>
<dbReference type="EC" id="2.3.1.-" evidence="4"/>
<keyword evidence="5" id="KW-0812">Transmembrane</keyword>
<dbReference type="Pfam" id="PF08392">
    <property type="entry name" value="FAE1_CUT1_RppA"/>
    <property type="match status" value="1"/>
</dbReference>
<dbReference type="GO" id="GO:0006633">
    <property type="term" value="P:fatty acid biosynthetic process"/>
    <property type="evidence" value="ECO:0007669"/>
    <property type="project" value="UniProtKB-UniPathway"/>
</dbReference>
<dbReference type="Proteomes" id="UP000036987">
    <property type="component" value="Unassembled WGS sequence"/>
</dbReference>
<dbReference type="UniPathway" id="UPA00094"/>
<dbReference type="SUPFAM" id="SSF53901">
    <property type="entry name" value="Thiolase-like"/>
    <property type="match status" value="2"/>
</dbReference>
<dbReference type="InterPro" id="IPR013747">
    <property type="entry name" value="ACP_syn_III_C"/>
</dbReference>
<evidence type="ECO:0000256" key="4">
    <source>
        <dbReference type="PIRNR" id="PIRNR036417"/>
    </source>
</evidence>
<dbReference type="PIRSF" id="PIRSF036417">
    <property type="entry name" value="3-ktacl-CoA_syn"/>
    <property type="match status" value="1"/>
</dbReference>
<dbReference type="AlphaFoldDB" id="A0A0K9P9A0"/>
<keyword evidence="5" id="KW-1133">Transmembrane helix</keyword>
<sequence length="435" mass="49459">MVEIWYDFRLMTGAVSGLVVIPVLLVLLLFVLFLGIHRHMSKSRCVYLVDFSCLMPSSTLRVPSAHFVEHISLINHFDKLSIQFMTKALSSSGMGEETCLPPSLHYLPPNVHFRESLKEARMLFFPVLDELFAKTKVSPDDVNILIVNCSGFCPCPSLTSIVVNHYKMREDIKTFNISGMGCSASGIGVDVVRNLLKVHPNSYAVILSTEILSTGWYGGKDRRMLLLNCMFRMGSAAILLTNRREWRRRSKYKLVHLFRTHHADKDGAYNALMRKEDSHGITGFSIHREVLKEIRENIKSHIIVFGALILPLHEKLRYLFYQFMNAMESKSLSTTKMDKYNYVPRFGSAIQHYCIPGSSLSIIKEIGKGLALTGWDMDPSLQIFRRFGNQSSASMWYQMAYMESNGRVMKGDKIWHFGTGSGMKCYSSVWESNSG</sequence>
<comment type="similarity">
    <text evidence="1 4">Belongs to the thiolase-like superfamily. Chalcone/stilbene synthases family.</text>
</comment>
<dbReference type="OrthoDB" id="329835at2759"/>
<keyword evidence="5" id="KW-0472">Membrane</keyword>
<evidence type="ECO:0000313" key="9">
    <source>
        <dbReference type="Proteomes" id="UP000036987"/>
    </source>
</evidence>
<keyword evidence="3 4" id="KW-0012">Acyltransferase</keyword>
<evidence type="ECO:0000256" key="1">
    <source>
        <dbReference type="ARBA" id="ARBA00005531"/>
    </source>
</evidence>
<proteinExistence type="inferred from homology"/>
<dbReference type="EMBL" id="LFYR01001099">
    <property type="protein sequence ID" value="KMZ64745.1"/>
    <property type="molecule type" value="Genomic_DNA"/>
</dbReference>
<feature type="domain" description="FAE" evidence="6">
    <location>
        <begin position="40"/>
        <end position="321"/>
    </location>
</feature>
<comment type="pathway">
    <text evidence="4">Lipid metabolism; fatty acid biosynthesis.</text>
</comment>
<keyword evidence="9" id="KW-1185">Reference proteome</keyword>
<dbReference type="InterPro" id="IPR013601">
    <property type="entry name" value="FAE1_typ3_polyketide_synth"/>
</dbReference>
<gene>
    <name evidence="8" type="ORF">ZOSMA_34G00210</name>
</gene>
<evidence type="ECO:0000313" key="8">
    <source>
        <dbReference type="EMBL" id="KMZ64745.1"/>
    </source>
</evidence>
<dbReference type="OMA" id="PKTHQRE"/>
<dbReference type="PANTHER" id="PTHR31561">
    <property type="entry name" value="3-KETOACYL-COA SYNTHASE"/>
    <property type="match status" value="1"/>
</dbReference>
<evidence type="ECO:0000256" key="3">
    <source>
        <dbReference type="ARBA" id="ARBA00023315"/>
    </source>
</evidence>
<dbReference type="CDD" id="cd00831">
    <property type="entry name" value="CHS_like"/>
    <property type="match status" value="1"/>
</dbReference>
<dbReference type="GO" id="GO:0016747">
    <property type="term" value="F:acyltransferase activity, transferring groups other than amino-acyl groups"/>
    <property type="evidence" value="ECO:0007669"/>
    <property type="project" value="InterPro"/>
</dbReference>
<name>A0A0K9P9A0_ZOSMR</name>
<dbReference type="InterPro" id="IPR016039">
    <property type="entry name" value="Thiolase-like"/>
</dbReference>
<evidence type="ECO:0000259" key="6">
    <source>
        <dbReference type="Pfam" id="PF08392"/>
    </source>
</evidence>
<dbReference type="STRING" id="29655.A0A0K9P9A0"/>
<feature type="transmembrane region" description="Helical" evidence="5">
    <location>
        <begin position="12"/>
        <end position="34"/>
    </location>
</feature>
<dbReference type="Gene3D" id="3.40.47.10">
    <property type="match status" value="1"/>
</dbReference>
<evidence type="ECO:0000256" key="2">
    <source>
        <dbReference type="ARBA" id="ARBA00022679"/>
    </source>
</evidence>
<accession>A0A0K9P9A0</accession>
<evidence type="ECO:0000256" key="5">
    <source>
        <dbReference type="SAM" id="Phobius"/>
    </source>
</evidence>
<dbReference type="Pfam" id="PF08541">
    <property type="entry name" value="ACP_syn_III_C"/>
    <property type="match status" value="1"/>
</dbReference>
<evidence type="ECO:0000259" key="7">
    <source>
        <dbReference type="Pfam" id="PF08541"/>
    </source>
</evidence>